<name>A0ABQ9ZYR4_9CRUS</name>
<proteinExistence type="predicted"/>
<organism evidence="1 2">
    <name type="scientific">Daphnia magna</name>
    <dbReference type="NCBI Taxonomy" id="35525"/>
    <lineage>
        <taxon>Eukaryota</taxon>
        <taxon>Metazoa</taxon>
        <taxon>Ecdysozoa</taxon>
        <taxon>Arthropoda</taxon>
        <taxon>Crustacea</taxon>
        <taxon>Branchiopoda</taxon>
        <taxon>Diplostraca</taxon>
        <taxon>Cladocera</taxon>
        <taxon>Anomopoda</taxon>
        <taxon>Daphniidae</taxon>
        <taxon>Daphnia</taxon>
    </lineage>
</organism>
<dbReference type="EMBL" id="JAOYFB010000036">
    <property type="protein sequence ID" value="KAK4018050.1"/>
    <property type="molecule type" value="Genomic_DNA"/>
</dbReference>
<accession>A0ABQ9ZYR4</accession>
<evidence type="ECO:0000313" key="1">
    <source>
        <dbReference type="EMBL" id="KAK4018050.1"/>
    </source>
</evidence>
<keyword evidence="2" id="KW-1185">Reference proteome</keyword>
<reference evidence="1 2" key="1">
    <citation type="journal article" date="2023" name="Nucleic Acids Res.">
        <title>The hologenome of Daphnia magna reveals possible DNA methylation and microbiome-mediated evolution of the host genome.</title>
        <authorList>
            <person name="Chaturvedi A."/>
            <person name="Li X."/>
            <person name="Dhandapani V."/>
            <person name="Marshall H."/>
            <person name="Kissane S."/>
            <person name="Cuenca-Cambronero M."/>
            <person name="Asole G."/>
            <person name="Calvet F."/>
            <person name="Ruiz-Romero M."/>
            <person name="Marangio P."/>
            <person name="Guigo R."/>
            <person name="Rago D."/>
            <person name="Mirbahai L."/>
            <person name="Eastwood N."/>
            <person name="Colbourne J.K."/>
            <person name="Zhou J."/>
            <person name="Mallon E."/>
            <person name="Orsini L."/>
        </authorList>
    </citation>
    <scope>NUCLEOTIDE SEQUENCE [LARGE SCALE GENOMIC DNA]</scope>
    <source>
        <strain evidence="1">LRV0_1</strain>
    </source>
</reference>
<sequence length="76" mass="8942">MIDECKLEVKDAIEINLVLYLDLVNSRALHPKAPQKAHHFRRICLYQHALKIKIFLRQALSSLCFSLRDWDHVDLS</sequence>
<comment type="caution">
    <text evidence="1">The sequence shown here is derived from an EMBL/GenBank/DDBJ whole genome shotgun (WGS) entry which is preliminary data.</text>
</comment>
<protein>
    <submittedName>
        <fullName evidence="1">Uncharacterized protein</fullName>
    </submittedName>
</protein>
<dbReference type="Proteomes" id="UP001234178">
    <property type="component" value="Unassembled WGS sequence"/>
</dbReference>
<gene>
    <name evidence="1" type="ORF">OUZ56_000119</name>
</gene>
<evidence type="ECO:0000313" key="2">
    <source>
        <dbReference type="Proteomes" id="UP001234178"/>
    </source>
</evidence>